<protein>
    <submittedName>
        <fullName evidence="2">Energy-coupling factor transporter substrate-binding protein</fullName>
    </submittedName>
</protein>
<feature type="transmembrane region" description="Helical" evidence="1">
    <location>
        <begin position="85"/>
        <end position="107"/>
    </location>
</feature>
<keyword evidence="3" id="KW-1185">Reference proteome</keyword>
<dbReference type="Proteomes" id="UP000273154">
    <property type="component" value="Chromosome"/>
</dbReference>
<evidence type="ECO:0000313" key="3">
    <source>
        <dbReference type="Proteomes" id="UP000273154"/>
    </source>
</evidence>
<dbReference type="GeneID" id="88848526"/>
<dbReference type="Pfam" id="PF09819">
    <property type="entry name" value="ABC_cobalt"/>
    <property type="match status" value="1"/>
</dbReference>
<reference evidence="3" key="1">
    <citation type="submission" date="2018-11" db="EMBL/GenBank/DDBJ databases">
        <title>Comparative genomics of Parolsenella catena and Libanicoccus massiliensis: Reclassification of Libanicoccus massiliensis as Parolsenella massiliensis comb. nov.</title>
        <authorList>
            <person name="Sakamoto M."/>
            <person name="Ikeyama N."/>
            <person name="Murakami T."/>
            <person name="Mori H."/>
            <person name="Yuki M."/>
            <person name="Ohkuma M."/>
        </authorList>
    </citation>
    <scope>NUCLEOTIDE SEQUENCE [LARGE SCALE GENOMIC DNA]</scope>
    <source>
        <strain evidence="3">JCM 31932</strain>
    </source>
</reference>
<dbReference type="RefSeq" id="WP_126421155.1">
    <property type="nucleotide sequence ID" value="NZ_AP019367.1"/>
</dbReference>
<sequence>MANENGAAKGGWKLQEIIFVAMLCIVFGVVYLVAVYAAAAMVAAFTPMGIGPMGNEIVFGIWFMVSTLAAYIIQRPGVALVSEVIAALIEVLLGNMYGPMVIVTGLVQGAGAELAFALGRYKSFETKDMLLASLFCTIISFVWSFIRSGYGLISLPILVLFFVVRLVSSVVFCGLGSKAIGDALAKTGLLKGYALGRSRA</sequence>
<keyword evidence="1" id="KW-0472">Membrane</keyword>
<feature type="transmembrane region" description="Helical" evidence="1">
    <location>
        <begin position="57"/>
        <end position="73"/>
    </location>
</feature>
<dbReference type="KEGG" id="pcat:Pcatena_03840"/>
<dbReference type="EMBL" id="AP019367">
    <property type="protein sequence ID" value="BBH49797.1"/>
    <property type="molecule type" value="Genomic_DNA"/>
</dbReference>
<organism evidence="2 3">
    <name type="scientific">Parolsenella catena</name>
    <dbReference type="NCBI Taxonomy" id="2003188"/>
    <lineage>
        <taxon>Bacteria</taxon>
        <taxon>Bacillati</taxon>
        <taxon>Actinomycetota</taxon>
        <taxon>Coriobacteriia</taxon>
        <taxon>Coriobacteriales</taxon>
        <taxon>Atopobiaceae</taxon>
        <taxon>Parolsenella</taxon>
    </lineage>
</organism>
<dbReference type="InterPro" id="IPR017195">
    <property type="entry name" value="ABC_thiamin-permease_prd"/>
</dbReference>
<evidence type="ECO:0000313" key="2">
    <source>
        <dbReference type="EMBL" id="BBH49797.1"/>
    </source>
</evidence>
<gene>
    <name evidence="2" type="primary">ecfS</name>
    <name evidence="2" type="ORF">Pcatena_03840</name>
</gene>
<feature type="transmembrane region" description="Helical" evidence="1">
    <location>
        <begin position="128"/>
        <end position="146"/>
    </location>
</feature>
<feature type="transmembrane region" description="Helical" evidence="1">
    <location>
        <begin position="152"/>
        <end position="176"/>
    </location>
</feature>
<feature type="transmembrane region" description="Helical" evidence="1">
    <location>
        <begin position="17"/>
        <end position="45"/>
    </location>
</feature>
<dbReference type="AlphaFoldDB" id="A0A3G9JWG1"/>
<accession>A0A3G9JWG1</accession>
<name>A0A3G9JWG1_9ACTN</name>
<dbReference type="OrthoDB" id="8017424at2"/>
<evidence type="ECO:0000256" key="1">
    <source>
        <dbReference type="SAM" id="Phobius"/>
    </source>
</evidence>
<keyword evidence="1" id="KW-0812">Transmembrane</keyword>
<proteinExistence type="predicted"/>
<dbReference type="PIRSF" id="PIRSF037394">
    <property type="entry name" value="ABC_thiamine-permease_YkoE_prd"/>
    <property type="match status" value="1"/>
</dbReference>
<keyword evidence="1" id="KW-1133">Transmembrane helix</keyword>